<dbReference type="AlphaFoldDB" id="A0A0M0KHK5"/>
<gene>
    <name evidence="2" type="ORF">AMD02_05125</name>
</gene>
<reference evidence="2" key="1">
    <citation type="submission" date="2015-08" db="EMBL/GenBank/DDBJ databases">
        <title>Complete DNA Sequence of Pseudomonas syringae pv. actinidiae, the Causal Agent of Kiwifruit Canker Disease.</title>
        <authorList>
            <person name="Rikkerink E.H.A."/>
            <person name="Fineran P.C."/>
        </authorList>
    </citation>
    <scope>NUCLEOTIDE SEQUENCE</scope>
    <source>
        <strain evidence="2">DSM 13666</strain>
    </source>
</reference>
<evidence type="ECO:0000256" key="1">
    <source>
        <dbReference type="SAM" id="MobiDB-lite"/>
    </source>
</evidence>
<organism evidence="2">
    <name type="scientific">Halalkalibacterium halodurans</name>
    <name type="common">Bacillus halodurans</name>
    <dbReference type="NCBI Taxonomy" id="86665"/>
    <lineage>
        <taxon>Bacteria</taxon>
        <taxon>Bacillati</taxon>
        <taxon>Bacillota</taxon>
        <taxon>Bacilli</taxon>
        <taxon>Bacillales</taxon>
        <taxon>Bacillaceae</taxon>
        <taxon>Halalkalibacterium (ex Joshi et al. 2022)</taxon>
    </lineage>
</organism>
<dbReference type="GeneID" id="87598445"/>
<dbReference type="RefSeq" id="WP_010899065.1">
    <property type="nucleotide sequence ID" value="NZ_CP040441.1"/>
</dbReference>
<accession>A0A0M0KHK5</accession>
<feature type="region of interest" description="Disordered" evidence="1">
    <location>
        <begin position="38"/>
        <end position="64"/>
    </location>
</feature>
<accession>A0A4Y7WXI4</accession>
<dbReference type="PATRIC" id="fig|136160.3.peg.1308"/>
<proteinExistence type="predicted"/>
<name>A0A0M0KHK5_ALKHA</name>
<comment type="caution">
    <text evidence="2">The sequence shown here is derived from an EMBL/GenBank/DDBJ whole genome shotgun (WGS) entry which is preliminary data.</text>
</comment>
<evidence type="ECO:0000313" key="2">
    <source>
        <dbReference type="EMBL" id="KOO38311.1"/>
    </source>
</evidence>
<protein>
    <submittedName>
        <fullName evidence="2">Uncharacterized protein</fullName>
    </submittedName>
</protein>
<dbReference type="EMBL" id="LILD01000001">
    <property type="protein sequence ID" value="KOO38311.1"/>
    <property type="molecule type" value="Genomic_DNA"/>
</dbReference>
<sequence length="84" mass="9463">MKKTLGWLTGVVTIAGVTAYALNNCTIRSKLKRVVKIGNQQKKEGDKTKRISIGHPDPYDTEDNRMVEEGALYSIQHYNKKKNA</sequence>